<proteinExistence type="predicted"/>
<organism evidence="2">
    <name type="scientific">mine drainage metagenome</name>
    <dbReference type="NCBI Taxonomy" id="410659"/>
    <lineage>
        <taxon>unclassified sequences</taxon>
        <taxon>metagenomes</taxon>
        <taxon>ecological metagenomes</taxon>
    </lineage>
</organism>
<name>A0A1J5Q1H2_9ZZZZ</name>
<gene>
    <name evidence="2" type="ORF">GALL_444950</name>
</gene>
<dbReference type="SMART" id="SM00060">
    <property type="entry name" value="FN3"/>
    <property type="match status" value="1"/>
</dbReference>
<dbReference type="InterPro" id="IPR003961">
    <property type="entry name" value="FN3_dom"/>
</dbReference>
<dbReference type="Pfam" id="PF00041">
    <property type="entry name" value="fn3"/>
    <property type="match status" value="1"/>
</dbReference>
<reference evidence="2" key="1">
    <citation type="submission" date="2016-10" db="EMBL/GenBank/DDBJ databases">
        <title>Sequence of Gallionella enrichment culture.</title>
        <authorList>
            <person name="Poehlein A."/>
            <person name="Muehling M."/>
            <person name="Daniel R."/>
        </authorList>
    </citation>
    <scope>NUCLEOTIDE SEQUENCE</scope>
</reference>
<dbReference type="EMBL" id="MLJW01002710">
    <property type="protein sequence ID" value="OIQ73863.1"/>
    <property type="molecule type" value="Genomic_DNA"/>
</dbReference>
<comment type="caution">
    <text evidence="2">The sequence shown here is derived from an EMBL/GenBank/DDBJ whole genome shotgun (WGS) entry which is preliminary data.</text>
</comment>
<dbReference type="InterPro" id="IPR013783">
    <property type="entry name" value="Ig-like_fold"/>
</dbReference>
<dbReference type="PROSITE" id="PS50853">
    <property type="entry name" value="FN3"/>
    <property type="match status" value="1"/>
</dbReference>
<dbReference type="SUPFAM" id="SSF49265">
    <property type="entry name" value="Fibronectin type III"/>
    <property type="match status" value="1"/>
</dbReference>
<protein>
    <recommendedName>
        <fullName evidence="1">Fibronectin type-III domain-containing protein</fullName>
    </recommendedName>
</protein>
<dbReference type="AlphaFoldDB" id="A0A1J5Q1H2"/>
<dbReference type="Gene3D" id="2.120.10.70">
    <property type="entry name" value="Fucose-specific lectin"/>
    <property type="match status" value="1"/>
</dbReference>
<evidence type="ECO:0000313" key="2">
    <source>
        <dbReference type="EMBL" id="OIQ73863.1"/>
    </source>
</evidence>
<accession>A0A1J5Q1H2</accession>
<dbReference type="CDD" id="cd00063">
    <property type="entry name" value="FN3"/>
    <property type="match status" value="1"/>
</dbReference>
<evidence type="ECO:0000259" key="1">
    <source>
        <dbReference type="PROSITE" id="PS50853"/>
    </source>
</evidence>
<dbReference type="InterPro" id="IPR036116">
    <property type="entry name" value="FN3_sf"/>
</dbReference>
<dbReference type="Gene3D" id="2.60.40.10">
    <property type="entry name" value="Immunoglobulins"/>
    <property type="match status" value="1"/>
</dbReference>
<feature type="domain" description="Fibronectin type-III" evidence="1">
    <location>
        <begin position="233"/>
        <end position="321"/>
    </location>
</feature>
<sequence length="691" mass="72643">MPITIDASWANLGPGVLGSARPGSFFSDFAGAPDQTLWYPSALANALAGKDLDPANPEISAKFSSNGAWYYGTDGQTPSGRYDLETAVLHELGHGLGFLSSDSYDPQTGMGLLDEPTPFDAFIRTPDGRRLSDIPNPSVELGTLLTSPLTWSGANGVAANNGVRPQIYAPSTYEDGSSVSHLDELTYPSGTPNTLMTPQLDPGEAIHDPGPITLGMLADMRTKPPAGPVTSLPSAPLNPVALVGDASALVTFDPPVDARLTQVTGYLVTVTPGGFQSQSDASPIKITGLRTGVSYTFAISAINSMGTGQAVFTNPVVPQPSWKSAIVDRNATPDFVTAVTFRKAVTAIYADSVSGDLKRATLVGTKWRSETVDGASMSGGRTTHNLDGALSTCVSGTGTKQLLHVFYTDTQNKDLRHATYDGKKWKFEVVDGNGPLVQAVDDPNRVRTASDVSVSNACVATADGVQVFYRDNTQGILLGAVLIGNSWRYEVVDGDRLTGNRTTGDVGFHLAAIASGRAVHVFYDSVLKIDRDRNPTTGEMREAVRSSKNPTDWVYRTIDGTSPIYPVSGYGAALTLVSGHVYGAWLSAPNSGLGTPTANTIDWANLSTSNPLPLRIASGSYGVPSQPLALNAKTLLYGCQGRLCAIDIATGRQSLVSGADVNAEQSAAFVTVAGKTGVLVGINHSLRFLKP</sequence>